<protein>
    <recommendedName>
        <fullName evidence="3">Peptidase M6-like domain-containing protein</fullName>
    </recommendedName>
</protein>
<proteinExistence type="predicted"/>
<accession>A0A937XII0</accession>
<comment type="caution">
    <text evidence="1">The sequence shown here is derived from an EMBL/GenBank/DDBJ whole genome shotgun (WGS) entry which is preliminary data.</text>
</comment>
<evidence type="ECO:0000313" key="2">
    <source>
        <dbReference type="Proteomes" id="UP000779900"/>
    </source>
</evidence>
<gene>
    <name evidence="1" type="ORF">FJY68_12485</name>
</gene>
<sequence length="526" mass="58255">MLLLVLTLIAQTPSWRCGTPVFETMKTAVPVPMPGEVQSPCGDSPRQTAPRLGEKRTMWLQNMSVMPPVQYQGSLTCRGTGNHVYVMVEDSAWNAGLLDSARVARIIDRFDHTSPRDSLHGAWYHNTTAFGQPPNTIDNDSLIYLIYHNIGTFMGNSFDGFWMFFDEYYDTTSMRQWGYHSNEVECVYLDLHPNDPSTDYRIAIAAHEFEHMIHWNYDPAESLWVNEGCAELAMWLFGAPDAISGFNSTPDNDLTKWNGDWADYIKTYLWTLFLYEQYGNRGGNSLIRNIVASPYVNIAGVDSAFAATGLSARFEEVLDHWVLANVINDTSYLGGKYGYFGERVPRFGNAGIHAAYPVSRSNSLDRWAGEYILFLKGLNLQLGFDGNDAADFRVFTVAKDTLGHRLILDTLGLDSLQAGSISVPGSDTGYQSVWLVPSSHYPSGRMSYSYTASATGIAEASFRPQASCYQQAGPTVVRAGARLRLPAAAVLHGIDGRTVDSDASLSAGVYWMSAKESPPRKVVVVP</sequence>
<organism evidence="1 2">
    <name type="scientific">candidate division WOR-3 bacterium</name>
    <dbReference type="NCBI Taxonomy" id="2052148"/>
    <lineage>
        <taxon>Bacteria</taxon>
        <taxon>Bacteria division WOR-3</taxon>
    </lineage>
</organism>
<reference evidence="1" key="1">
    <citation type="submission" date="2019-03" db="EMBL/GenBank/DDBJ databases">
        <title>Lake Tanganyika Metagenome-Assembled Genomes (MAGs).</title>
        <authorList>
            <person name="Tran P."/>
        </authorList>
    </citation>
    <scope>NUCLEOTIDE SEQUENCE</scope>
    <source>
        <strain evidence="1">K_DeepCast_150m_m2_040</strain>
    </source>
</reference>
<evidence type="ECO:0000313" key="1">
    <source>
        <dbReference type="EMBL" id="MBM3332641.1"/>
    </source>
</evidence>
<dbReference type="Proteomes" id="UP000779900">
    <property type="component" value="Unassembled WGS sequence"/>
</dbReference>
<dbReference type="AlphaFoldDB" id="A0A937XII0"/>
<name>A0A937XII0_UNCW3</name>
<evidence type="ECO:0008006" key="3">
    <source>
        <dbReference type="Google" id="ProtNLM"/>
    </source>
</evidence>
<dbReference type="EMBL" id="VGIR01000113">
    <property type="protein sequence ID" value="MBM3332641.1"/>
    <property type="molecule type" value="Genomic_DNA"/>
</dbReference>